<sequence length="89" mass="9477">MKRIRGPPNGDAPWTPPTTSTPSQPRIQAAWESGRICSLVGRGCRARIVRIGRLVTAGRLDPAAGLRLAIETEALAFCLAPLPPEPPTP</sequence>
<name>A0AA37MFW9_9HYPH</name>
<feature type="region of interest" description="Disordered" evidence="1">
    <location>
        <begin position="1"/>
        <end position="27"/>
    </location>
</feature>
<comment type="caution">
    <text evidence="2">The sequence shown here is derived from an EMBL/GenBank/DDBJ whole genome shotgun (WGS) entry which is preliminary data.</text>
</comment>
<evidence type="ECO:0000256" key="1">
    <source>
        <dbReference type="SAM" id="MobiDB-lite"/>
    </source>
</evidence>
<accession>A0AA37MFW9</accession>
<organism evidence="2 3">
    <name type="scientific">Methylobacterium gregans</name>
    <dbReference type="NCBI Taxonomy" id="374424"/>
    <lineage>
        <taxon>Bacteria</taxon>
        <taxon>Pseudomonadati</taxon>
        <taxon>Pseudomonadota</taxon>
        <taxon>Alphaproteobacteria</taxon>
        <taxon>Hyphomicrobiales</taxon>
        <taxon>Methylobacteriaceae</taxon>
        <taxon>Methylobacterium</taxon>
    </lineage>
</organism>
<gene>
    <name evidence="2" type="ORF">NBEOAGPD_4515</name>
</gene>
<dbReference type="AlphaFoldDB" id="A0AA37MFW9"/>
<dbReference type="EMBL" id="BPQM01000131">
    <property type="protein sequence ID" value="GJD81269.1"/>
    <property type="molecule type" value="Genomic_DNA"/>
</dbReference>
<evidence type="ECO:0000313" key="3">
    <source>
        <dbReference type="Proteomes" id="UP001055108"/>
    </source>
</evidence>
<reference evidence="2" key="1">
    <citation type="journal article" date="2016" name="Front. Microbiol.">
        <title>Genome Sequence of the Piezophilic, Mesophilic Sulfate-Reducing Bacterium Desulfovibrio indicus J2T.</title>
        <authorList>
            <person name="Cao J."/>
            <person name="Maignien L."/>
            <person name="Shao Z."/>
            <person name="Alain K."/>
            <person name="Jebbar M."/>
        </authorList>
    </citation>
    <scope>NUCLEOTIDE SEQUENCE</scope>
    <source>
        <strain evidence="2">NBRC 103626</strain>
    </source>
</reference>
<proteinExistence type="predicted"/>
<dbReference type="RefSeq" id="WP_238306516.1">
    <property type="nucleotide sequence ID" value="NZ_BPQM01000131.1"/>
</dbReference>
<keyword evidence="3" id="KW-1185">Reference proteome</keyword>
<evidence type="ECO:0000313" key="2">
    <source>
        <dbReference type="EMBL" id="GJD81269.1"/>
    </source>
</evidence>
<protein>
    <submittedName>
        <fullName evidence="2">Uncharacterized protein</fullName>
    </submittedName>
</protein>
<reference evidence="2" key="2">
    <citation type="submission" date="2021-08" db="EMBL/GenBank/DDBJ databases">
        <authorList>
            <person name="Tani A."/>
            <person name="Ola A."/>
            <person name="Ogura Y."/>
            <person name="Katsura K."/>
            <person name="Hayashi T."/>
        </authorList>
    </citation>
    <scope>NUCLEOTIDE SEQUENCE</scope>
    <source>
        <strain evidence="2">NBRC 103626</strain>
    </source>
</reference>
<dbReference type="Proteomes" id="UP001055108">
    <property type="component" value="Unassembled WGS sequence"/>
</dbReference>